<feature type="transmembrane region" description="Helical" evidence="2">
    <location>
        <begin position="127"/>
        <end position="145"/>
    </location>
</feature>
<dbReference type="RefSeq" id="WP_253769788.1">
    <property type="nucleotide sequence ID" value="NZ_JAMTCK010000004.1"/>
</dbReference>
<dbReference type="AlphaFoldDB" id="A0AAE3GFJ1"/>
<gene>
    <name evidence="3" type="ORF">LX83_002072</name>
</gene>
<comment type="caution">
    <text evidence="3">The sequence shown here is derived from an EMBL/GenBank/DDBJ whole genome shotgun (WGS) entry which is preliminary data.</text>
</comment>
<accession>A0AAE3GFJ1</accession>
<evidence type="ECO:0000256" key="1">
    <source>
        <dbReference type="SAM" id="MobiDB-lite"/>
    </source>
</evidence>
<feature type="transmembrane region" description="Helical" evidence="2">
    <location>
        <begin position="102"/>
        <end position="120"/>
    </location>
</feature>
<feature type="transmembrane region" description="Helical" evidence="2">
    <location>
        <begin position="165"/>
        <end position="188"/>
    </location>
</feature>
<name>A0AAE3GFJ1_9PSEU</name>
<keyword evidence="4" id="KW-1185">Reference proteome</keyword>
<keyword evidence="2" id="KW-0812">Transmembrane</keyword>
<keyword evidence="2" id="KW-0472">Membrane</keyword>
<sequence length="240" mass="25834">MRSFRREAVRLWRCAVDRPRWQLALTALVSTWTLGWIGSQFGQHARSPLGVLHAAVTWAGIPGHWLESASAWFGHPGRQGLLAVLAVAGGLCWAATAERAQLPGLLGWLAVLAAAEGIGYRASVHRAALAMVVFVVVLALLSLPFRRTLVVDRIVLLPRDVVRAGVTAATLAVVVPLVVPGLVLVRLLRPYLTRPPRPDPTRRAIPLARQPDQASGPGQRKPARPAASARRSVDSGRTAN</sequence>
<dbReference type="Proteomes" id="UP001206128">
    <property type="component" value="Unassembled WGS sequence"/>
</dbReference>
<proteinExistence type="predicted"/>
<evidence type="ECO:0000313" key="4">
    <source>
        <dbReference type="Proteomes" id="UP001206128"/>
    </source>
</evidence>
<feature type="region of interest" description="Disordered" evidence="1">
    <location>
        <begin position="196"/>
        <end position="240"/>
    </location>
</feature>
<feature type="transmembrane region" description="Helical" evidence="2">
    <location>
        <begin position="80"/>
        <end position="96"/>
    </location>
</feature>
<evidence type="ECO:0000256" key="2">
    <source>
        <dbReference type="SAM" id="Phobius"/>
    </source>
</evidence>
<evidence type="ECO:0000313" key="3">
    <source>
        <dbReference type="EMBL" id="MCP2165223.1"/>
    </source>
</evidence>
<protein>
    <submittedName>
        <fullName evidence="3">Uncharacterized protein</fullName>
    </submittedName>
</protein>
<reference evidence="3" key="1">
    <citation type="submission" date="2022-06" db="EMBL/GenBank/DDBJ databases">
        <title>Genomic Encyclopedia of Archaeal and Bacterial Type Strains, Phase II (KMG-II): from individual species to whole genera.</title>
        <authorList>
            <person name="Goeker M."/>
        </authorList>
    </citation>
    <scope>NUCLEOTIDE SEQUENCE</scope>
    <source>
        <strain evidence="3">DSM 43935</strain>
    </source>
</reference>
<organism evidence="3 4">
    <name type="scientific">Goodfellowiella coeruleoviolacea</name>
    <dbReference type="NCBI Taxonomy" id="334858"/>
    <lineage>
        <taxon>Bacteria</taxon>
        <taxon>Bacillati</taxon>
        <taxon>Actinomycetota</taxon>
        <taxon>Actinomycetes</taxon>
        <taxon>Pseudonocardiales</taxon>
        <taxon>Pseudonocardiaceae</taxon>
        <taxon>Goodfellowiella</taxon>
    </lineage>
</organism>
<dbReference type="EMBL" id="JAMTCK010000004">
    <property type="protein sequence ID" value="MCP2165223.1"/>
    <property type="molecule type" value="Genomic_DNA"/>
</dbReference>
<keyword evidence="2" id="KW-1133">Transmembrane helix</keyword>